<name>A0ABN2W8Q6_9ACTN</name>
<dbReference type="PANTHER" id="PTHR43309">
    <property type="entry name" value="5-OXOPROLINASE SUBUNIT C"/>
    <property type="match status" value="1"/>
</dbReference>
<keyword evidence="2" id="KW-0378">Hydrolase</keyword>
<dbReference type="PANTHER" id="PTHR43309:SF3">
    <property type="entry name" value="5-OXOPROLINASE SUBUNIT C"/>
    <property type="match status" value="1"/>
</dbReference>
<evidence type="ECO:0000313" key="6">
    <source>
        <dbReference type="Proteomes" id="UP001501480"/>
    </source>
</evidence>
<comment type="caution">
    <text evidence="5">The sequence shown here is derived from an EMBL/GenBank/DDBJ whole genome shotgun (WGS) entry which is preliminary data.</text>
</comment>
<dbReference type="Gene3D" id="2.40.100.10">
    <property type="entry name" value="Cyclophilin-like"/>
    <property type="match status" value="1"/>
</dbReference>
<feature type="domain" description="Carboxyltransferase" evidence="4">
    <location>
        <begin position="25"/>
        <end position="301"/>
    </location>
</feature>
<dbReference type="NCBIfam" id="TIGR00724">
    <property type="entry name" value="urea_amlyse_rel"/>
    <property type="match status" value="1"/>
</dbReference>
<sequence>MTRLRVLEPGPLTTVQDQGRPGHAALGVALSGALDPAALRLANRIVGNPEAAAGLELTLGGLLVHCDEPCVLAATGAPVVVRVDAAEPRAYGSGCAVPVPRGAIVRVEAPVAGLRSWVAVRGGLDVPMLLGSAATDLLAGFGSPLAAGDALAVGPEPADPVPALDQAPVSVPAAGPLEVRAVLGPHDDWFDEDAAVLLAGGWQVDERSNRVGLRLHGASVARRPEAVDRELASAAMVPGAVQVPPGGQPVVFLADHPVTGGYPVLACVLADDLPLLAQAVPGQTVRFRSVSGPPLPGARAAGR</sequence>
<gene>
    <name evidence="5" type="ORF">GCM10009821_27800</name>
</gene>
<accession>A0ABN2W8Q6</accession>
<protein>
    <submittedName>
        <fullName evidence="5">Biotin-dependent carboxyltransferase family protein</fullName>
    </submittedName>
</protein>
<keyword evidence="3" id="KW-0067">ATP-binding</keyword>
<evidence type="ECO:0000256" key="1">
    <source>
        <dbReference type="ARBA" id="ARBA00022741"/>
    </source>
</evidence>
<dbReference type="InterPro" id="IPR029000">
    <property type="entry name" value="Cyclophilin-like_dom_sf"/>
</dbReference>
<dbReference type="InterPro" id="IPR052708">
    <property type="entry name" value="PxpC"/>
</dbReference>
<organism evidence="5 6">
    <name type="scientific">Aeromicrobium halocynthiae</name>
    <dbReference type="NCBI Taxonomy" id="560557"/>
    <lineage>
        <taxon>Bacteria</taxon>
        <taxon>Bacillati</taxon>
        <taxon>Actinomycetota</taxon>
        <taxon>Actinomycetes</taxon>
        <taxon>Propionibacteriales</taxon>
        <taxon>Nocardioidaceae</taxon>
        <taxon>Aeromicrobium</taxon>
    </lineage>
</organism>
<proteinExistence type="predicted"/>
<keyword evidence="6" id="KW-1185">Reference proteome</keyword>
<dbReference type="EMBL" id="BAAAPY010000013">
    <property type="protein sequence ID" value="GAA2084795.1"/>
    <property type="molecule type" value="Genomic_DNA"/>
</dbReference>
<reference evidence="5 6" key="1">
    <citation type="journal article" date="2019" name="Int. J. Syst. Evol. Microbiol.">
        <title>The Global Catalogue of Microorganisms (GCM) 10K type strain sequencing project: providing services to taxonomists for standard genome sequencing and annotation.</title>
        <authorList>
            <consortium name="The Broad Institute Genomics Platform"/>
            <consortium name="The Broad Institute Genome Sequencing Center for Infectious Disease"/>
            <person name="Wu L."/>
            <person name="Ma J."/>
        </authorList>
    </citation>
    <scope>NUCLEOTIDE SEQUENCE [LARGE SCALE GENOMIC DNA]</scope>
    <source>
        <strain evidence="5 6">JCM 15749</strain>
    </source>
</reference>
<evidence type="ECO:0000256" key="3">
    <source>
        <dbReference type="ARBA" id="ARBA00022840"/>
    </source>
</evidence>
<dbReference type="RefSeq" id="WP_344329895.1">
    <property type="nucleotide sequence ID" value="NZ_BAAAPY010000013.1"/>
</dbReference>
<evidence type="ECO:0000256" key="2">
    <source>
        <dbReference type="ARBA" id="ARBA00022801"/>
    </source>
</evidence>
<evidence type="ECO:0000259" key="4">
    <source>
        <dbReference type="SMART" id="SM00797"/>
    </source>
</evidence>
<evidence type="ECO:0000313" key="5">
    <source>
        <dbReference type="EMBL" id="GAA2084795.1"/>
    </source>
</evidence>
<dbReference type="SMART" id="SM00797">
    <property type="entry name" value="AHS2"/>
    <property type="match status" value="1"/>
</dbReference>
<dbReference type="SUPFAM" id="SSF50891">
    <property type="entry name" value="Cyclophilin-like"/>
    <property type="match status" value="1"/>
</dbReference>
<dbReference type="InterPro" id="IPR003778">
    <property type="entry name" value="CT_A_B"/>
</dbReference>
<dbReference type="Pfam" id="PF02626">
    <property type="entry name" value="CT_A_B"/>
    <property type="match status" value="1"/>
</dbReference>
<dbReference type="Proteomes" id="UP001501480">
    <property type="component" value="Unassembled WGS sequence"/>
</dbReference>
<keyword evidence="1" id="KW-0547">Nucleotide-binding</keyword>